<dbReference type="EMBL" id="CABPSO010000020">
    <property type="protein sequence ID" value="VVE72690.1"/>
    <property type="molecule type" value="Genomic_DNA"/>
</dbReference>
<dbReference type="Proteomes" id="UP000361468">
    <property type="component" value="Unassembled WGS sequence"/>
</dbReference>
<gene>
    <name evidence="1" type="ORF">PPN31119_04349</name>
</gene>
<protein>
    <submittedName>
        <fullName evidence="1">Uncharacterized protein</fullName>
    </submittedName>
</protein>
<proteinExistence type="predicted"/>
<dbReference type="RefSeq" id="WP_023872667.1">
    <property type="nucleotide sequence ID" value="NC_023018.2"/>
</dbReference>
<keyword evidence="2" id="KW-1185">Reference proteome</keyword>
<name>A0ABY6WPN3_9BURK</name>
<evidence type="ECO:0000313" key="1">
    <source>
        <dbReference type="EMBL" id="VVE72690.1"/>
    </source>
</evidence>
<evidence type="ECO:0000313" key="2">
    <source>
        <dbReference type="Proteomes" id="UP000361468"/>
    </source>
</evidence>
<dbReference type="GeneID" id="57201387"/>
<sequence>MIRQTTSICRTGAETVERIVAQAPARRTIAAARDAILEPWRVGTDI</sequence>
<organism evidence="1 2">
    <name type="scientific">Pandoraea pnomenusa</name>
    <dbReference type="NCBI Taxonomy" id="93220"/>
    <lineage>
        <taxon>Bacteria</taxon>
        <taxon>Pseudomonadati</taxon>
        <taxon>Pseudomonadota</taxon>
        <taxon>Betaproteobacteria</taxon>
        <taxon>Burkholderiales</taxon>
        <taxon>Burkholderiaceae</taxon>
        <taxon>Pandoraea</taxon>
    </lineage>
</organism>
<reference evidence="1 2" key="1">
    <citation type="submission" date="2019-08" db="EMBL/GenBank/DDBJ databases">
        <authorList>
            <person name="Peeters C."/>
        </authorList>
    </citation>
    <scope>NUCLEOTIDE SEQUENCE [LARGE SCALE GENOMIC DNA]</scope>
    <source>
        <strain evidence="1 2">LMG 31119</strain>
    </source>
</reference>
<accession>A0ABY6WPN3</accession>
<comment type="caution">
    <text evidence="1">The sequence shown here is derived from an EMBL/GenBank/DDBJ whole genome shotgun (WGS) entry which is preliminary data.</text>
</comment>